<feature type="domain" description="HTH tetR-type" evidence="5">
    <location>
        <begin position="20"/>
        <end position="80"/>
    </location>
</feature>
<dbReference type="RefSeq" id="WP_318596036.1">
    <property type="nucleotide sequence ID" value="NZ_JAWSTH010000008.1"/>
</dbReference>
<keyword evidence="7" id="KW-1185">Reference proteome</keyword>
<keyword evidence="2 4" id="KW-0238">DNA-binding</keyword>
<evidence type="ECO:0000256" key="3">
    <source>
        <dbReference type="ARBA" id="ARBA00023163"/>
    </source>
</evidence>
<dbReference type="Gene3D" id="1.10.10.60">
    <property type="entry name" value="Homeodomain-like"/>
    <property type="match status" value="1"/>
</dbReference>
<keyword evidence="1" id="KW-0805">Transcription regulation</keyword>
<organism evidence="6 7">
    <name type="scientific">Conexibacter stalactiti</name>
    <dbReference type="NCBI Taxonomy" id="1940611"/>
    <lineage>
        <taxon>Bacteria</taxon>
        <taxon>Bacillati</taxon>
        <taxon>Actinomycetota</taxon>
        <taxon>Thermoleophilia</taxon>
        <taxon>Solirubrobacterales</taxon>
        <taxon>Conexibacteraceae</taxon>
        <taxon>Conexibacter</taxon>
    </lineage>
</organism>
<evidence type="ECO:0000256" key="2">
    <source>
        <dbReference type="ARBA" id="ARBA00023125"/>
    </source>
</evidence>
<proteinExistence type="predicted"/>
<evidence type="ECO:0000313" key="7">
    <source>
        <dbReference type="Proteomes" id="UP001284601"/>
    </source>
</evidence>
<name>A0ABU4HNZ9_9ACTN</name>
<dbReference type="PRINTS" id="PR00455">
    <property type="entry name" value="HTHTETR"/>
</dbReference>
<dbReference type="Pfam" id="PF00440">
    <property type="entry name" value="TetR_N"/>
    <property type="match status" value="1"/>
</dbReference>
<dbReference type="Pfam" id="PF17754">
    <property type="entry name" value="TetR_C_14"/>
    <property type="match status" value="1"/>
</dbReference>
<dbReference type="EMBL" id="JAWSTH010000008">
    <property type="protein sequence ID" value="MDW5593779.1"/>
    <property type="molecule type" value="Genomic_DNA"/>
</dbReference>
<dbReference type="PROSITE" id="PS50977">
    <property type="entry name" value="HTH_TETR_2"/>
    <property type="match status" value="1"/>
</dbReference>
<dbReference type="InterPro" id="IPR009057">
    <property type="entry name" value="Homeodomain-like_sf"/>
</dbReference>
<evidence type="ECO:0000259" key="5">
    <source>
        <dbReference type="PROSITE" id="PS50977"/>
    </source>
</evidence>
<reference evidence="7" key="1">
    <citation type="submission" date="2023-07" db="EMBL/GenBank/DDBJ databases">
        <title>Conexibacter stalactiti sp. nov., isolated from stalactites in a lava cave and emended description of the genus Conexibacter.</title>
        <authorList>
            <person name="Lee S.D."/>
        </authorList>
    </citation>
    <scope>NUCLEOTIDE SEQUENCE [LARGE SCALE GENOMIC DNA]</scope>
    <source>
        <strain evidence="7">KCTC 39840</strain>
    </source>
</reference>
<dbReference type="InterPro" id="IPR001647">
    <property type="entry name" value="HTH_TetR"/>
</dbReference>
<sequence length="202" mass="22293">MAPPPDTSERPLGLRERKKARTRAAIQLHALRLFKAQGYTATTVDEIAEAAEVSPSTFFRYFPTKEDVVLHDSLDPLLLAAFRGQPAELTPLQALRAALAQMRAELPPEEWAREEARHELVVAVPELRARLIDGMLAMTHLLADVVAERVGRAPGDFEVRVFTGALVGVAMTTMLEADEHAIDGYFARFEEALKLLEAGLPL</sequence>
<feature type="DNA-binding region" description="H-T-H motif" evidence="4">
    <location>
        <begin position="43"/>
        <end position="62"/>
    </location>
</feature>
<protein>
    <submittedName>
        <fullName evidence="6">TetR family transcriptional regulator</fullName>
    </submittedName>
</protein>
<gene>
    <name evidence="6" type="ORF">R7226_05505</name>
</gene>
<evidence type="ECO:0000256" key="4">
    <source>
        <dbReference type="PROSITE-ProRule" id="PRU00335"/>
    </source>
</evidence>
<keyword evidence="3" id="KW-0804">Transcription</keyword>
<evidence type="ECO:0000256" key="1">
    <source>
        <dbReference type="ARBA" id="ARBA00023015"/>
    </source>
</evidence>
<dbReference type="InterPro" id="IPR041347">
    <property type="entry name" value="MftR_C"/>
</dbReference>
<dbReference type="Proteomes" id="UP001284601">
    <property type="component" value="Unassembled WGS sequence"/>
</dbReference>
<dbReference type="PANTHER" id="PTHR30055:SF238">
    <property type="entry name" value="MYCOFACTOCIN BIOSYNTHESIS TRANSCRIPTIONAL REGULATOR MFTR-RELATED"/>
    <property type="match status" value="1"/>
</dbReference>
<dbReference type="SUPFAM" id="SSF46689">
    <property type="entry name" value="Homeodomain-like"/>
    <property type="match status" value="1"/>
</dbReference>
<dbReference type="InterPro" id="IPR050109">
    <property type="entry name" value="HTH-type_TetR-like_transc_reg"/>
</dbReference>
<accession>A0ABU4HNZ9</accession>
<comment type="caution">
    <text evidence="6">The sequence shown here is derived from an EMBL/GenBank/DDBJ whole genome shotgun (WGS) entry which is preliminary data.</text>
</comment>
<dbReference type="PANTHER" id="PTHR30055">
    <property type="entry name" value="HTH-TYPE TRANSCRIPTIONAL REGULATOR RUTR"/>
    <property type="match status" value="1"/>
</dbReference>
<evidence type="ECO:0000313" key="6">
    <source>
        <dbReference type="EMBL" id="MDW5593779.1"/>
    </source>
</evidence>
<dbReference type="Gene3D" id="1.10.357.10">
    <property type="entry name" value="Tetracycline Repressor, domain 2"/>
    <property type="match status" value="1"/>
</dbReference>